<dbReference type="GO" id="GO:0015385">
    <property type="term" value="F:sodium:proton antiporter activity"/>
    <property type="evidence" value="ECO:0007669"/>
    <property type="project" value="InterPro"/>
</dbReference>
<feature type="transmembrane region" description="Helical" evidence="11">
    <location>
        <begin position="252"/>
        <end position="274"/>
    </location>
</feature>
<feature type="region of interest" description="Disordered" evidence="10">
    <location>
        <begin position="712"/>
        <end position="762"/>
    </location>
</feature>
<dbReference type="Gene3D" id="6.10.140.1330">
    <property type="match status" value="1"/>
</dbReference>
<keyword evidence="3 9" id="KW-0812">Transmembrane</keyword>
<evidence type="ECO:0000256" key="9">
    <source>
        <dbReference type="RuleBase" id="RU003722"/>
    </source>
</evidence>
<evidence type="ECO:0000256" key="3">
    <source>
        <dbReference type="ARBA" id="ARBA00022692"/>
    </source>
</evidence>
<dbReference type="InterPro" id="IPR006153">
    <property type="entry name" value="Cation/H_exchanger_TM"/>
</dbReference>
<accession>A0A6A4UXP9</accession>
<dbReference type="PANTHER" id="PTHR10110">
    <property type="entry name" value="SODIUM/HYDROGEN EXCHANGER"/>
    <property type="match status" value="1"/>
</dbReference>
<dbReference type="GO" id="GO:0098719">
    <property type="term" value="P:sodium ion import across plasma membrane"/>
    <property type="evidence" value="ECO:0007669"/>
    <property type="project" value="TreeGrafter"/>
</dbReference>
<feature type="transmembrane region" description="Helical" evidence="11">
    <location>
        <begin position="21"/>
        <end position="39"/>
    </location>
</feature>
<keyword evidence="7 11" id="KW-0472">Membrane</keyword>
<dbReference type="Pfam" id="PF00999">
    <property type="entry name" value="Na_H_Exchanger"/>
    <property type="match status" value="1"/>
</dbReference>
<gene>
    <name evidence="13" type="primary">Slc9a1</name>
    <name evidence="13" type="ORF">FJT64_014211</name>
</gene>
<feature type="domain" description="Cation/H+ exchanger transmembrane" evidence="12">
    <location>
        <begin position="142"/>
        <end position="534"/>
    </location>
</feature>
<evidence type="ECO:0000256" key="8">
    <source>
        <dbReference type="ARBA" id="ARBA00023201"/>
    </source>
</evidence>
<feature type="transmembrane region" description="Helical" evidence="11">
    <location>
        <begin position="411"/>
        <end position="433"/>
    </location>
</feature>
<comment type="similarity">
    <text evidence="9">Belongs to the monovalent cation:proton antiporter 1 (CPA1) transporter (TC 2.A.36) family.</text>
</comment>
<feature type="region of interest" description="Disordered" evidence="10">
    <location>
        <begin position="41"/>
        <end position="90"/>
    </location>
</feature>
<comment type="caution">
    <text evidence="13">The sequence shown here is derived from an EMBL/GenBank/DDBJ whole genome shotgun (WGS) entry which is preliminary data.</text>
</comment>
<keyword evidence="14" id="KW-1185">Reference proteome</keyword>
<dbReference type="InterPro" id="IPR004709">
    <property type="entry name" value="NaH_exchanger"/>
</dbReference>
<feature type="transmembrane region" description="Helical" evidence="11">
    <location>
        <begin position="190"/>
        <end position="206"/>
    </location>
</feature>
<feature type="transmembrane region" description="Helical" evidence="11">
    <location>
        <begin position="125"/>
        <end position="145"/>
    </location>
</feature>
<sequence>MTAPDRRSDVPARLLGRPRSVVLLFVVVLLLIAWCRPLGAAPASRSDVSNSSTRPATTVAVTSAASETGRSHRPTPSHAGRASPTSVSVPNVTEYSDPLFRPYDPNRLYPHVRYFEVGKVDFEHVRAPFVIGCWILIAGLAKMAFHSVPQLSRMVPESCLLIGLGIGVGAFLYACLGDIEASHHLDPDTFFLYMLPPIILDAGYFMPNRLFFDNLGTILLLAVVGTVFNTFAIAGGLYVVGLSGVYGVETSLLDIFIFSALISAVDPVAVLAVFEEIQVNEVLYILVFGESLLNDAVTVGLYHMFEEYMILGHSAFRMTDIGKGFVKFASAAVGGTFIGVIWGFITAFLTRFTHKVHVMEPIFVFTMPFLAYLNAEMFHLSGILSITFCGLTMKNYVITNVSAKSHTTIKYMMKMLASCSETAIFMLLGVATVHNHHDFNLVFVLATIIFCVLVRSIGVVILASLANRLRLRPIAVVDIFVLAYGGLRGAVAFALVMLIDPHYVKEQQMFLTTTISVVYFTVFFQGMSIKPLVQRLGVERANKRKLTMNERIHERALDYLKAGVETIVGHPFSYNVRQRFKQINHRYLLPCLTRSNHTRARDPKIMETFSKLVMVDAMQNFNDITNIGGPGGQNLCSSSTTGSRSDSDDSPMPKDGRPVISPPPPTPPPGPPPRRFSYRRHVTGDEPLPNPVLTALDQLHMTQDMDARRLLQANGRGSGRRHSLVLGRRRIGSEPSRDRQLTEAPEADRRGSGGHGLQYTRL</sequence>
<dbReference type="GO" id="GO:0015386">
    <property type="term" value="F:potassium:proton antiporter activity"/>
    <property type="evidence" value="ECO:0007669"/>
    <property type="project" value="TreeGrafter"/>
</dbReference>
<feature type="transmembrane region" description="Helical" evidence="11">
    <location>
        <begin position="439"/>
        <end position="463"/>
    </location>
</feature>
<dbReference type="PANTHER" id="PTHR10110:SF98">
    <property type="entry name" value="SODIUM_HYDROGEN EXCHANGER"/>
    <property type="match status" value="1"/>
</dbReference>
<feature type="compositionally biased region" description="Low complexity" evidence="10">
    <location>
        <begin position="51"/>
        <end position="66"/>
    </location>
</feature>
<evidence type="ECO:0000259" key="12">
    <source>
        <dbReference type="Pfam" id="PF00999"/>
    </source>
</evidence>
<feature type="compositionally biased region" description="Basic and acidic residues" evidence="10">
    <location>
        <begin position="645"/>
        <end position="657"/>
    </location>
</feature>
<feature type="compositionally biased region" description="Pro residues" evidence="10">
    <location>
        <begin position="660"/>
        <end position="674"/>
    </location>
</feature>
<dbReference type="InterPro" id="IPR018422">
    <property type="entry name" value="Cation/H_exchanger_CPA1"/>
</dbReference>
<dbReference type="Proteomes" id="UP000440578">
    <property type="component" value="Unassembled WGS sequence"/>
</dbReference>
<protein>
    <recommendedName>
        <fullName evidence="9">Sodium/hydrogen exchanger</fullName>
    </recommendedName>
</protein>
<keyword evidence="6 9" id="KW-0406">Ion transport</keyword>
<evidence type="ECO:0000256" key="7">
    <source>
        <dbReference type="ARBA" id="ARBA00023136"/>
    </source>
</evidence>
<keyword evidence="9" id="KW-0050">Antiport</keyword>
<feature type="compositionally biased region" description="Basic and acidic residues" evidence="10">
    <location>
        <begin position="731"/>
        <end position="751"/>
    </location>
</feature>
<reference evidence="13 14" key="1">
    <citation type="submission" date="2019-07" db="EMBL/GenBank/DDBJ databases">
        <title>Draft genome assembly of a fouling barnacle, Amphibalanus amphitrite (Darwin, 1854): The first reference genome for Thecostraca.</title>
        <authorList>
            <person name="Kim W."/>
        </authorList>
    </citation>
    <scope>NUCLEOTIDE SEQUENCE [LARGE SCALE GENOMIC DNA]</scope>
    <source>
        <strain evidence="13">SNU_AA5</strain>
        <tissue evidence="13">Soma without cirri and trophi</tissue>
    </source>
</reference>
<dbReference type="GO" id="GO:0005886">
    <property type="term" value="C:plasma membrane"/>
    <property type="evidence" value="ECO:0007669"/>
    <property type="project" value="TreeGrafter"/>
</dbReference>
<name>A0A6A4UXP9_AMPAM</name>
<feature type="transmembrane region" description="Helical" evidence="11">
    <location>
        <begin position="157"/>
        <end position="174"/>
    </location>
</feature>
<proteinExistence type="inferred from homology"/>
<feature type="transmembrane region" description="Helical" evidence="11">
    <location>
        <begin position="475"/>
        <end position="499"/>
    </location>
</feature>
<keyword evidence="2 9" id="KW-0813">Transport</keyword>
<comment type="subcellular location">
    <subcellularLocation>
        <location evidence="1">Membrane</location>
        <topology evidence="1">Multi-pass membrane protein</topology>
    </subcellularLocation>
</comment>
<evidence type="ECO:0000256" key="10">
    <source>
        <dbReference type="SAM" id="MobiDB-lite"/>
    </source>
</evidence>
<evidence type="ECO:0000256" key="11">
    <source>
        <dbReference type="SAM" id="Phobius"/>
    </source>
</evidence>
<evidence type="ECO:0000313" key="14">
    <source>
        <dbReference type="Proteomes" id="UP000440578"/>
    </source>
</evidence>
<evidence type="ECO:0000256" key="6">
    <source>
        <dbReference type="ARBA" id="ARBA00023065"/>
    </source>
</evidence>
<evidence type="ECO:0000256" key="5">
    <source>
        <dbReference type="ARBA" id="ARBA00023053"/>
    </source>
</evidence>
<feature type="transmembrane region" description="Helical" evidence="11">
    <location>
        <begin position="325"/>
        <end position="349"/>
    </location>
</feature>
<evidence type="ECO:0000256" key="2">
    <source>
        <dbReference type="ARBA" id="ARBA00022448"/>
    </source>
</evidence>
<dbReference type="AlphaFoldDB" id="A0A6A4UXP9"/>
<dbReference type="NCBIfam" id="TIGR00840">
    <property type="entry name" value="b_cpa1"/>
    <property type="match status" value="1"/>
</dbReference>
<feature type="region of interest" description="Disordered" evidence="10">
    <location>
        <begin position="625"/>
        <end position="691"/>
    </location>
</feature>
<feature type="compositionally biased region" description="Basic residues" evidence="10">
    <location>
        <begin position="718"/>
        <end position="730"/>
    </location>
</feature>
<feature type="transmembrane region" description="Helical" evidence="11">
    <location>
        <begin position="218"/>
        <end position="240"/>
    </location>
</feature>
<dbReference type="OrthoDB" id="196264at2759"/>
<organism evidence="13 14">
    <name type="scientific">Amphibalanus amphitrite</name>
    <name type="common">Striped barnacle</name>
    <name type="synonym">Balanus amphitrite</name>
    <dbReference type="NCBI Taxonomy" id="1232801"/>
    <lineage>
        <taxon>Eukaryota</taxon>
        <taxon>Metazoa</taxon>
        <taxon>Ecdysozoa</taxon>
        <taxon>Arthropoda</taxon>
        <taxon>Crustacea</taxon>
        <taxon>Multicrustacea</taxon>
        <taxon>Cirripedia</taxon>
        <taxon>Thoracica</taxon>
        <taxon>Thoracicalcarea</taxon>
        <taxon>Balanomorpha</taxon>
        <taxon>Balanoidea</taxon>
        <taxon>Balanidae</taxon>
        <taxon>Amphibalaninae</taxon>
        <taxon>Amphibalanus</taxon>
    </lineage>
</organism>
<keyword evidence="5" id="KW-0915">Sodium</keyword>
<dbReference type="EMBL" id="VIIS01002196">
    <property type="protein sequence ID" value="KAF0287366.1"/>
    <property type="molecule type" value="Genomic_DNA"/>
</dbReference>
<evidence type="ECO:0000256" key="1">
    <source>
        <dbReference type="ARBA" id="ARBA00004141"/>
    </source>
</evidence>
<dbReference type="PRINTS" id="PR01084">
    <property type="entry name" value="NAHEXCHNGR"/>
</dbReference>
<evidence type="ECO:0000256" key="4">
    <source>
        <dbReference type="ARBA" id="ARBA00022989"/>
    </source>
</evidence>
<feature type="transmembrane region" description="Helical" evidence="11">
    <location>
        <begin position="379"/>
        <end position="399"/>
    </location>
</feature>
<feature type="transmembrane region" description="Helical" evidence="11">
    <location>
        <begin position="511"/>
        <end position="533"/>
    </location>
</feature>
<keyword evidence="8 9" id="KW-0739">Sodium transport</keyword>
<evidence type="ECO:0000313" key="13">
    <source>
        <dbReference type="EMBL" id="KAF0287366.1"/>
    </source>
</evidence>
<keyword evidence="4 11" id="KW-1133">Transmembrane helix</keyword>
<dbReference type="GO" id="GO:0051453">
    <property type="term" value="P:regulation of intracellular pH"/>
    <property type="evidence" value="ECO:0007669"/>
    <property type="project" value="TreeGrafter"/>
</dbReference>